<dbReference type="EMBL" id="NCDQ01000498">
    <property type="protein sequence ID" value="OYW98504.1"/>
    <property type="molecule type" value="Genomic_DNA"/>
</dbReference>
<reference evidence="2 3" key="1">
    <citation type="submission" date="2017-03" db="EMBL/GenBank/DDBJ databases">
        <title>Lifting the veil on microbial sulfur biogeochemistry in mining wastewaters.</title>
        <authorList>
            <person name="Kantor R.S."/>
            <person name="Colenbrander Nelson T."/>
            <person name="Marshall S."/>
            <person name="Bennett D."/>
            <person name="Apte S."/>
            <person name="Camacho D."/>
            <person name="Thomas B.C."/>
            <person name="Warren L.A."/>
            <person name="Banfield J.F."/>
        </authorList>
    </citation>
    <scope>NUCLEOTIDE SEQUENCE [LARGE SCALE GENOMIC DNA]</scope>
    <source>
        <strain evidence="2">32-67-7</strain>
    </source>
</reference>
<name>A0A258CS76_CAUVI</name>
<comment type="caution">
    <text evidence="2">The sequence shown here is derived from an EMBL/GenBank/DDBJ whole genome shotgun (WGS) entry which is preliminary data.</text>
</comment>
<proteinExistence type="predicted"/>
<keyword evidence="1" id="KW-0472">Membrane</keyword>
<keyword evidence="1" id="KW-1133">Transmembrane helix</keyword>
<dbReference type="Proteomes" id="UP000215616">
    <property type="component" value="Unassembled WGS sequence"/>
</dbReference>
<evidence type="ECO:0000256" key="1">
    <source>
        <dbReference type="SAM" id="Phobius"/>
    </source>
</evidence>
<accession>A0A258CS76</accession>
<sequence>MAKKAAESGKQEAKQEAFDALKAPKPRSIVIDMLVFIGGIGSLIYVLNTMAPS</sequence>
<gene>
    <name evidence="2" type="ORF">B7Z12_19725</name>
</gene>
<organism evidence="2 3">
    <name type="scientific">Caulobacter vibrioides</name>
    <name type="common">Caulobacter crescentus</name>
    <dbReference type="NCBI Taxonomy" id="155892"/>
    <lineage>
        <taxon>Bacteria</taxon>
        <taxon>Pseudomonadati</taxon>
        <taxon>Pseudomonadota</taxon>
        <taxon>Alphaproteobacteria</taxon>
        <taxon>Caulobacterales</taxon>
        <taxon>Caulobacteraceae</taxon>
        <taxon>Caulobacter</taxon>
    </lineage>
</organism>
<evidence type="ECO:0000313" key="3">
    <source>
        <dbReference type="Proteomes" id="UP000215616"/>
    </source>
</evidence>
<keyword evidence="1" id="KW-0812">Transmembrane</keyword>
<evidence type="ECO:0000313" key="2">
    <source>
        <dbReference type="EMBL" id="OYW98504.1"/>
    </source>
</evidence>
<dbReference type="AlphaFoldDB" id="A0A258CS76"/>
<protein>
    <submittedName>
        <fullName evidence="2">Uncharacterized protein</fullName>
    </submittedName>
</protein>
<feature type="transmembrane region" description="Helical" evidence="1">
    <location>
        <begin position="29"/>
        <end position="47"/>
    </location>
</feature>